<sequence>MATVMVSSKRIKTRKLLQMGMGIRRPDRSQNSHGHSATRSSACGGTYGGTWCLRSLLVPPPDLRVRRLRRFGTSVNLNMQNKVLDEYQKNVGDSWKTVQADNTGDGIDLNDALTKFQDGKGNNSSASQNLEENQSLLDGKRYNLLQNYPVMKIHIWAKYPDLFVLLFIFFEVDISFLSLMSML</sequence>
<dbReference type="EMBL" id="OU503040">
    <property type="protein sequence ID" value="CAI9761950.1"/>
    <property type="molecule type" value="Genomic_DNA"/>
</dbReference>
<feature type="transmembrane region" description="Helical" evidence="1">
    <location>
        <begin position="162"/>
        <end position="182"/>
    </location>
</feature>
<name>A0AAD2DS89_9LAMI</name>
<dbReference type="Proteomes" id="UP000834106">
    <property type="component" value="Chromosome 5"/>
</dbReference>
<evidence type="ECO:0000256" key="1">
    <source>
        <dbReference type="SAM" id="Phobius"/>
    </source>
</evidence>
<reference evidence="2" key="1">
    <citation type="submission" date="2023-05" db="EMBL/GenBank/DDBJ databases">
        <authorList>
            <person name="Huff M."/>
        </authorList>
    </citation>
    <scope>NUCLEOTIDE SEQUENCE</scope>
</reference>
<evidence type="ECO:0000313" key="3">
    <source>
        <dbReference type="Proteomes" id="UP000834106"/>
    </source>
</evidence>
<organism evidence="2 3">
    <name type="scientific">Fraxinus pennsylvanica</name>
    <dbReference type="NCBI Taxonomy" id="56036"/>
    <lineage>
        <taxon>Eukaryota</taxon>
        <taxon>Viridiplantae</taxon>
        <taxon>Streptophyta</taxon>
        <taxon>Embryophyta</taxon>
        <taxon>Tracheophyta</taxon>
        <taxon>Spermatophyta</taxon>
        <taxon>Magnoliopsida</taxon>
        <taxon>eudicotyledons</taxon>
        <taxon>Gunneridae</taxon>
        <taxon>Pentapetalae</taxon>
        <taxon>asterids</taxon>
        <taxon>lamiids</taxon>
        <taxon>Lamiales</taxon>
        <taxon>Oleaceae</taxon>
        <taxon>Oleeae</taxon>
        <taxon>Fraxinus</taxon>
    </lineage>
</organism>
<accession>A0AAD2DS89</accession>
<evidence type="ECO:0000313" key="2">
    <source>
        <dbReference type="EMBL" id="CAI9761950.1"/>
    </source>
</evidence>
<keyword evidence="1" id="KW-0472">Membrane</keyword>
<dbReference type="AlphaFoldDB" id="A0AAD2DS89"/>
<gene>
    <name evidence="2" type="ORF">FPE_LOCUS9380</name>
</gene>
<keyword evidence="1" id="KW-1133">Transmembrane helix</keyword>
<proteinExistence type="predicted"/>
<keyword evidence="1" id="KW-0812">Transmembrane</keyword>
<protein>
    <submittedName>
        <fullName evidence="2">Uncharacterized protein</fullName>
    </submittedName>
</protein>
<keyword evidence="3" id="KW-1185">Reference proteome</keyword>